<feature type="region of interest" description="Disordered" evidence="1">
    <location>
        <begin position="853"/>
        <end position="876"/>
    </location>
</feature>
<dbReference type="Proteomes" id="UP000807306">
    <property type="component" value="Unassembled WGS sequence"/>
</dbReference>
<feature type="compositionally biased region" description="Acidic residues" evidence="1">
    <location>
        <begin position="544"/>
        <end position="553"/>
    </location>
</feature>
<feature type="region of interest" description="Disordered" evidence="1">
    <location>
        <begin position="347"/>
        <end position="418"/>
    </location>
</feature>
<feature type="compositionally biased region" description="Low complexity" evidence="1">
    <location>
        <begin position="1085"/>
        <end position="1100"/>
    </location>
</feature>
<protein>
    <submittedName>
        <fullName evidence="2">Uncharacterized protein</fullName>
    </submittedName>
</protein>
<keyword evidence="3" id="KW-1185">Reference proteome</keyword>
<proteinExistence type="predicted"/>
<dbReference type="AlphaFoldDB" id="A0A9P6EAI4"/>
<feature type="region of interest" description="Disordered" evidence="1">
    <location>
        <begin position="603"/>
        <end position="679"/>
    </location>
</feature>
<feature type="region of interest" description="Disordered" evidence="1">
    <location>
        <begin position="225"/>
        <end position="305"/>
    </location>
</feature>
<feature type="compositionally biased region" description="Low complexity" evidence="1">
    <location>
        <begin position="776"/>
        <end position="785"/>
    </location>
</feature>
<feature type="region of interest" description="Disordered" evidence="1">
    <location>
        <begin position="456"/>
        <end position="489"/>
    </location>
</feature>
<feature type="compositionally biased region" description="Polar residues" evidence="1">
    <location>
        <begin position="973"/>
        <end position="987"/>
    </location>
</feature>
<feature type="compositionally biased region" description="Basic residues" evidence="1">
    <location>
        <begin position="749"/>
        <end position="758"/>
    </location>
</feature>
<feature type="compositionally biased region" description="Polar residues" evidence="1">
    <location>
        <begin position="950"/>
        <end position="967"/>
    </location>
</feature>
<feature type="compositionally biased region" description="Polar residues" evidence="1">
    <location>
        <begin position="476"/>
        <end position="489"/>
    </location>
</feature>
<feature type="compositionally biased region" description="Low complexity" evidence="1">
    <location>
        <begin position="456"/>
        <end position="465"/>
    </location>
</feature>
<feature type="region of interest" description="Disordered" evidence="1">
    <location>
        <begin position="1122"/>
        <end position="1159"/>
    </location>
</feature>
<feature type="compositionally biased region" description="Polar residues" evidence="1">
    <location>
        <begin position="786"/>
        <end position="812"/>
    </location>
</feature>
<comment type="caution">
    <text evidence="2">The sequence shown here is derived from an EMBL/GenBank/DDBJ whole genome shotgun (WGS) entry which is preliminary data.</text>
</comment>
<feature type="region of interest" description="Disordered" evidence="1">
    <location>
        <begin position="898"/>
        <end position="1102"/>
    </location>
</feature>
<feature type="compositionally biased region" description="Polar residues" evidence="1">
    <location>
        <begin position="660"/>
        <end position="673"/>
    </location>
</feature>
<accession>A0A9P6EAI4</accession>
<evidence type="ECO:0000256" key="1">
    <source>
        <dbReference type="SAM" id="MobiDB-lite"/>
    </source>
</evidence>
<gene>
    <name evidence="2" type="ORF">CPB83DRAFT_909174</name>
</gene>
<sequence length="1221" mass="130611">MSAQNRSFASSSSSSPRDRIRQLWPVFEQSVSKSRSLVDHKVKAAVDKADKEYEKLPSSQQIPITQHYANKARIMKELQDPHFEKVRRQWEDQLKTNGLRMDDWADISAAEMTAVTDVLGDPEDEGSDDMVVVLEPTSILTSSAPSQPYSTLALQPIAPSLSSSTRSTNISTASSYALVDPSAFNSEDEDGAYFVPIVATSHDLTSDDDDSSSLPLRRRQKAYAGWGSSSASSSLHESLDDSSDGPFARPPLSHHNSSFTKGTSAGQQAVAQSTADKRPQPKGKLPRQAYTGPSLDDAEEPLSDEEDFERFKMDIRIRKIVEFHQAAALADIELAIAIYKDRKAENSDKLEVSSKVTDHQKRMSQLQNEKEEERKNIVKTERSKRRSDLRSRPGRSGTLVAPRPSVPTNPSWLNDFHDRAPSRLQSDLDIAKILSEDSDESQGNVDKLLQQLFPMSASTSSSSPPRSSPHAKGSPNHYQTSEFQDHSVSTPSFGWGVNLSSTPAVPPASTSSASGQSQLSKRRLSTNVPPMMKSSHLSRPSLFGDDESGDEDVSPPPSAQPLTARPTATANDFFNHDASAMLSNQLMAEPDLVSAFAQWSGGGGGASNGYQNQAPQVPSWGPRQAVQTPTVDNPNPWGSKEPARSTPLTSGWNKRKLSFSAGQSNPADVSFTSFGHPETSEHSASLATMAAFNSVHTRARKPSMSFFDPSPTQNELTQKPSPPLQPTVSTPATKAEKATPPAPVSTAKKLGKKQRPGVKKTGGSNFAQEEQDQDETSPTTPSTTSIQATSNHDGPTFSSPSLFGPEPSSNSKVAPMTRARKNSTAWDDVTSTPRPAPKIPSHLQAAFANNPETGLRQGLAPKSKAPEVVRGGPEASTIKGTQWGAASAVRSAWSIFSSGETAQSQSPVDTPAMSQAAVRDPWLPGGFEVDEGAGNRGEISPSEGKRPVGHQSQFWAPPTETQQSNHSAPPRQQPISVAQRRLQQMNDPVSAPAVPAKSATPAAPTPVAASQATGKKGKGKKGKGKKVTVEEVPDDEQDSHGESLPVDSRYIMEPKTIAEPKPSVAPRMFDSIIGYGDGDEDEAETTSSSFAPASSTTFDSPPDLFDGNEARLAAAIKDLQGASARGPQHGSGMTWGAAGGTKQHATWTPSSSESEMATSNFSPFSARVAGKPAATPVWGQMSPFDKGKASAANLGGNDFFATPMSNPTIPNMKRSKVAAGW</sequence>
<feature type="region of interest" description="Disordered" evidence="1">
    <location>
        <begin position="503"/>
        <end position="565"/>
    </location>
</feature>
<name>A0A9P6EAI4_9AGAR</name>
<feature type="compositionally biased region" description="Basic and acidic residues" evidence="1">
    <location>
        <begin position="368"/>
        <end position="391"/>
    </location>
</feature>
<feature type="region of interest" description="Disordered" evidence="1">
    <location>
        <begin position="702"/>
        <end position="841"/>
    </location>
</feature>
<evidence type="ECO:0000313" key="3">
    <source>
        <dbReference type="Proteomes" id="UP000807306"/>
    </source>
</evidence>
<evidence type="ECO:0000313" key="2">
    <source>
        <dbReference type="EMBL" id="KAF9525417.1"/>
    </source>
</evidence>
<dbReference type="EMBL" id="MU157884">
    <property type="protein sequence ID" value="KAF9525417.1"/>
    <property type="molecule type" value="Genomic_DNA"/>
</dbReference>
<feature type="compositionally biased region" description="Basic residues" evidence="1">
    <location>
        <begin position="1015"/>
        <end position="1026"/>
    </location>
</feature>
<feature type="compositionally biased region" description="Polar residues" evidence="1">
    <location>
        <begin position="710"/>
        <end position="719"/>
    </location>
</feature>
<feature type="compositionally biased region" description="Polar residues" evidence="1">
    <location>
        <begin position="254"/>
        <end position="274"/>
    </location>
</feature>
<dbReference type="OrthoDB" id="3038408at2759"/>
<feature type="compositionally biased region" description="Acidic residues" evidence="1">
    <location>
        <begin position="296"/>
        <end position="305"/>
    </location>
</feature>
<feature type="compositionally biased region" description="Basic and acidic residues" evidence="1">
    <location>
        <begin position="347"/>
        <end position="361"/>
    </location>
</feature>
<feature type="region of interest" description="Disordered" evidence="1">
    <location>
        <begin position="1200"/>
        <end position="1221"/>
    </location>
</feature>
<feature type="compositionally biased region" description="Low complexity" evidence="1">
    <location>
        <begin position="503"/>
        <end position="519"/>
    </location>
</feature>
<organism evidence="2 3">
    <name type="scientific">Crepidotus variabilis</name>
    <dbReference type="NCBI Taxonomy" id="179855"/>
    <lineage>
        <taxon>Eukaryota</taxon>
        <taxon>Fungi</taxon>
        <taxon>Dikarya</taxon>
        <taxon>Basidiomycota</taxon>
        <taxon>Agaricomycotina</taxon>
        <taxon>Agaricomycetes</taxon>
        <taxon>Agaricomycetidae</taxon>
        <taxon>Agaricales</taxon>
        <taxon>Agaricineae</taxon>
        <taxon>Crepidotaceae</taxon>
        <taxon>Crepidotus</taxon>
    </lineage>
</organism>
<feature type="compositionally biased region" description="Polar residues" evidence="1">
    <location>
        <begin position="822"/>
        <end position="833"/>
    </location>
</feature>
<feature type="compositionally biased region" description="Polar residues" evidence="1">
    <location>
        <begin position="898"/>
        <end position="908"/>
    </location>
</feature>
<feature type="compositionally biased region" description="Polar residues" evidence="1">
    <location>
        <begin position="1143"/>
        <end position="1159"/>
    </location>
</feature>
<reference evidence="2" key="1">
    <citation type="submission" date="2020-11" db="EMBL/GenBank/DDBJ databases">
        <authorList>
            <consortium name="DOE Joint Genome Institute"/>
            <person name="Ahrendt S."/>
            <person name="Riley R."/>
            <person name="Andreopoulos W."/>
            <person name="Labutti K."/>
            <person name="Pangilinan J."/>
            <person name="Ruiz-Duenas F.J."/>
            <person name="Barrasa J.M."/>
            <person name="Sanchez-Garcia M."/>
            <person name="Camarero S."/>
            <person name="Miyauchi S."/>
            <person name="Serrano A."/>
            <person name="Linde D."/>
            <person name="Babiker R."/>
            <person name="Drula E."/>
            <person name="Ayuso-Fernandez I."/>
            <person name="Pacheco R."/>
            <person name="Padilla G."/>
            <person name="Ferreira P."/>
            <person name="Barriuso J."/>
            <person name="Kellner H."/>
            <person name="Castanera R."/>
            <person name="Alfaro M."/>
            <person name="Ramirez L."/>
            <person name="Pisabarro A.G."/>
            <person name="Kuo A."/>
            <person name="Tritt A."/>
            <person name="Lipzen A."/>
            <person name="He G."/>
            <person name="Yan M."/>
            <person name="Ng V."/>
            <person name="Cullen D."/>
            <person name="Martin F."/>
            <person name="Rosso M.-N."/>
            <person name="Henrissat B."/>
            <person name="Hibbett D."/>
            <person name="Martinez A.T."/>
            <person name="Grigoriev I.V."/>
        </authorList>
    </citation>
    <scope>NUCLEOTIDE SEQUENCE</scope>
    <source>
        <strain evidence="2">CBS 506.95</strain>
    </source>
</reference>
<feature type="compositionally biased region" description="Low complexity" evidence="1">
    <location>
        <begin position="988"/>
        <end position="1014"/>
    </location>
</feature>